<evidence type="ECO:0000313" key="3">
    <source>
        <dbReference type="EMBL" id="NKZ19799.1"/>
    </source>
</evidence>
<dbReference type="AlphaFoldDB" id="A0A7X6MY00"/>
<dbReference type="InterPro" id="IPR001279">
    <property type="entry name" value="Metallo-B-lactamas"/>
</dbReference>
<sequence>MKFQHIRQSTARLTYAGKTFLIDPFLAPKGSYPAFEGAVTGNTENNPLIDLPLSLDAVIAGIDAVIVTHLHADHWDAVAAETLAKDLPLFVQNEADASIVGEAGFTDVRVLKTDTFFEGIRLHKTDGEHGKNLHLLPEPLREAIGSVSGVVFQAADEKILYIAGDTVWNDHVQTAIDTYQPDVIVLNAGANALLPTGKIVMDAQDVQAVAQHTDAELVAVHMEAVNHWVLSRKDLRTFAENEGFSKRLHIPADGEAYDF</sequence>
<dbReference type="EMBL" id="JAAXPR010000003">
    <property type="protein sequence ID" value="NKZ19799.1"/>
    <property type="molecule type" value="Genomic_DNA"/>
</dbReference>
<dbReference type="PANTHER" id="PTHR43546:SF9">
    <property type="entry name" value="L-ASCORBATE-6-PHOSPHATE LACTONASE ULAG-RELATED"/>
    <property type="match status" value="1"/>
</dbReference>
<dbReference type="InterPro" id="IPR050114">
    <property type="entry name" value="UPF0173_UPF0282_UlaG_hydrolase"/>
</dbReference>
<proteinExistence type="predicted"/>
<keyword evidence="1 3" id="KW-0378">Hydrolase</keyword>
<dbReference type="InterPro" id="IPR036866">
    <property type="entry name" value="RibonucZ/Hydroxyglut_hydro"/>
</dbReference>
<protein>
    <submittedName>
        <fullName evidence="3">MBL fold metallo-hydrolase</fullName>
    </submittedName>
</protein>
<evidence type="ECO:0000259" key="2">
    <source>
        <dbReference type="Pfam" id="PF12706"/>
    </source>
</evidence>
<keyword evidence="4" id="KW-1185">Reference proteome</keyword>
<dbReference type="SUPFAM" id="SSF56281">
    <property type="entry name" value="Metallo-hydrolase/oxidoreductase"/>
    <property type="match status" value="1"/>
</dbReference>
<organism evidence="3 4">
    <name type="scientific">Streptococcus ovuberis</name>
    <dbReference type="NCBI Taxonomy" id="1936207"/>
    <lineage>
        <taxon>Bacteria</taxon>
        <taxon>Bacillati</taxon>
        <taxon>Bacillota</taxon>
        <taxon>Bacilli</taxon>
        <taxon>Lactobacillales</taxon>
        <taxon>Streptococcaceae</taxon>
        <taxon>Streptococcus</taxon>
    </lineage>
</organism>
<dbReference type="RefSeq" id="WP_168548552.1">
    <property type="nucleotide sequence ID" value="NZ_JAAXPR010000003.1"/>
</dbReference>
<dbReference type="GO" id="GO:0016787">
    <property type="term" value="F:hydrolase activity"/>
    <property type="evidence" value="ECO:0007669"/>
    <property type="project" value="UniProtKB-KW"/>
</dbReference>
<evidence type="ECO:0000256" key="1">
    <source>
        <dbReference type="ARBA" id="ARBA00022801"/>
    </source>
</evidence>
<reference evidence="3 4" key="1">
    <citation type="submission" date="2020-04" db="EMBL/GenBank/DDBJ databases">
        <title>MicrobeNet Type strains.</title>
        <authorList>
            <person name="Nicholson A.C."/>
        </authorList>
    </citation>
    <scope>NUCLEOTIDE SEQUENCE [LARGE SCALE GENOMIC DNA]</scope>
    <source>
        <strain evidence="3 4">CCUG 69612</strain>
    </source>
</reference>
<dbReference type="Pfam" id="PF12706">
    <property type="entry name" value="Lactamase_B_2"/>
    <property type="match status" value="1"/>
</dbReference>
<name>A0A7X6MY00_9STRE</name>
<feature type="domain" description="Metallo-beta-lactamase" evidence="2">
    <location>
        <begin position="20"/>
        <end position="222"/>
    </location>
</feature>
<comment type="caution">
    <text evidence="3">The sequence shown here is derived from an EMBL/GenBank/DDBJ whole genome shotgun (WGS) entry which is preliminary data.</text>
</comment>
<gene>
    <name evidence="3" type="ORF">HF992_02880</name>
</gene>
<dbReference type="Proteomes" id="UP000522720">
    <property type="component" value="Unassembled WGS sequence"/>
</dbReference>
<dbReference type="PANTHER" id="PTHR43546">
    <property type="entry name" value="UPF0173 METAL-DEPENDENT HYDROLASE MJ1163-RELATED"/>
    <property type="match status" value="1"/>
</dbReference>
<dbReference type="Gene3D" id="3.60.15.10">
    <property type="entry name" value="Ribonuclease Z/Hydroxyacylglutathione hydrolase-like"/>
    <property type="match status" value="1"/>
</dbReference>
<evidence type="ECO:0000313" key="4">
    <source>
        <dbReference type="Proteomes" id="UP000522720"/>
    </source>
</evidence>
<accession>A0A7X6MY00</accession>